<dbReference type="Proteomes" id="UP000078595">
    <property type="component" value="Chromosome 11"/>
</dbReference>
<reference evidence="2" key="1">
    <citation type="submission" date="2013-07" db="EMBL/GenBank/DDBJ databases">
        <authorList>
            <consortium name="The Broad Institute Genome Sequencing Platform"/>
            <person name="Cuomo C."/>
            <person name="Litvintseva A."/>
            <person name="Chen Y."/>
            <person name="Heitman J."/>
            <person name="Sun S."/>
            <person name="Springer D."/>
            <person name="Dromer F."/>
            <person name="Young S.K."/>
            <person name="Zeng Q."/>
            <person name="Gargeya S."/>
            <person name="Fitzgerald M."/>
            <person name="Abouelleil A."/>
            <person name="Alvarado L."/>
            <person name="Berlin A.M."/>
            <person name="Chapman S.B."/>
            <person name="Dewar J."/>
            <person name="Goldberg J."/>
            <person name="Griggs A."/>
            <person name="Gujja S."/>
            <person name="Hansen M."/>
            <person name="Howarth C."/>
            <person name="Imamovic A."/>
            <person name="Larimer J."/>
            <person name="McCowan C."/>
            <person name="Murphy C."/>
            <person name="Pearson M."/>
            <person name="Priest M."/>
            <person name="Roberts A."/>
            <person name="Saif S."/>
            <person name="Shea T."/>
            <person name="Sykes S."/>
            <person name="Wortman J."/>
            <person name="Nusbaum C."/>
            <person name="Birren B."/>
        </authorList>
    </citation>
    <scope>NUCLEOTIDE SEQUENCE</scope>
    <source>
        <strain evidence="2">CBS 10117</strain>
    </source>
</reference>
<dbReference type="PANTHER" id="PTHR21373:SF0">
    <property type="entry name" value="N-ALPHA-ACETYLTRANSFERASE 35, NATC AUXILIARY SUBUNIT"/>
    <property type="match status" value="1"/>
</dbReference>
<accession>A0AAJ8KXS3</accession>
<organism evidence="2 3">
    <name type="scientific">Kwoniella dejecticola CBS 10117</name>
    <dbReference type="NCBI Taxonomy" id="1296121"/>
    <lineage>
        <taxon>Eukaryota</taxon>
        <taxon>Fungi</taxon>
        <taxon>Dikarya</taxon>
        <taxon>Basidiomycota</taxon>
        <taxon>Agaricomycotina</taxon>
        <taxon>Tremellomycetes</taxon>
        <taxon>Tremellales</taxon>
        <taxon>Cryptococcaceae</taxon>
        <taxon>Kwoniella</taxon>
    </lineage>
</organism>
<protein>
    <recommendedName>
        <fullName evidence="1">NAA35-like N-terminal domain-containing protein</fullName>
    </recommendedName>
</protein>
<dbReference type="PANTHER" id="PTHR21373">
    <property type="entry name" value="GLUCOSE REPRESSIBLE PROTEIN MAK10"/>
    <property type="match status" value="1"/>
</dbReference>
<evidence type="ECO:0000259" key="1">
    <source>
        <dbReference type="Pfam" id="PF04112"/>
    </source>
</evidence>
<dbReference type="KEGG" id="kdj:28970919"/>
<feature type="domain" description="NAA35-like N-terminal" evidence="1">
    <location>
        <begin position="19"/>
        <end position="165"/>
    </location>
</feature>
<evidence type="ECO:0000313" key="3">
    <source>
        <dbReference type="Proteomes" id="UP000078595"/>
    </source>
</evidence>
<dbReference type="GeneID" id="28970919"/>
<dbReference type="GO" id="GO:0031417">
    <property type="term" value="C:NatC complex"/>
    <property type="evidence" value="ECO:0007669"/>
    <property type="project" value="InterPro"/>
</dbReference>
<name>A0AAJ8KXS3_9TREE</name>
<dbReference type="AlphaFoldDB" id="A0AAJ8KXS3"/>
<sequence>MQDVTQRFSSLCDELPHAKMAKPAELLMLDAMNAIQMMDDKMDSSANFSATLMPSPLYNPQSRVSPQDVCWMMDTMMALEIEWYRGATLCQSVYTALLYHNPQHLAGPSRYPHDNELSGLIQLVLRSFTLLYCKAIDLAYAELAKGHVRDGEDCWLDHYGVPVRMNDAIEDVVGLADDALEWLETGEHNIAHPWGEQLIQRMICRRWRHSLLRVMRVAAEDIKMAENPSKEATAAFDPCIPSYLRQNMPLPSKGDPDSDNAWQQTRLMLDQLINAEVVIGKRSWDAWESQFDSACNQLENGVYLNDVAVRSMISAENASVESAILAFDDASERQDLAASKQVAAWKRLVSSRRTFTILGSKWLERAAMGEYLSQYTNLSASAKVLHSIRLDCLLEAELAALDLDLVTPGDEPELWWWIQQVTRSRNHYCRGSTSKASIWANVWQEISSALILVSLRPSTNGLTIQLHELVSPYTGDDRRSRAKFNLRHKHALKPIYLPNGKKVTTGVIPQYQVFTSSRKALSNLPEDRLRQDALHHLKSSTQWLDRLPRIPDTDHSVFQAYIKNAPWQRWQPTVGRVSKA</sequence>
<dbReference type="EMBL" id="CP144540">
    <property type="protein sequence ID" value="WWC65833.1"/>
    <property type="molecule type" value="Genomic_DNA"/>
</dbReference>
<dbReference type="InterPro" id="IPR007244">
    <property type="entry name" value="Naa35_N"/>
</dbReference>
<dbReference type="RefSeq" id="XP_065825913.1">
    <property type="nucleotide sequence ID" value="XM_065969841.1"/>
</dbReference>
<evidence type="ECO:0000313" key="2">
    <source>
        <dbReference type="EMBL" id="WWC65833.1"/>
    </source>
</evidence>
<dbReference type="InterPro" id="IPR057983">
    <property type="entry name" value="NAA35-like_N"/>
</dbReference>
<gene>
    <name evidence="2" type="ORF">I303_108455</name>
</gene>
<dbReference type="Pfam" id="PF04112">
    <property type="entry name" value="Mak10"/>
    <property type="match status" value="1"/>
</dbReference>
<reference evidence="2" key="2">
    <citation type="submission" date="2024-02" db="EMBL/GenBank/DDBJ databases">
        <title>Comparative genomics of Cryptococcus and Kwoniella reveals pathogenesis evolution and contrasting modes of karyotype evolution via chromosome fusion or intercentromeric recombination.</title>
        <authorList>
            <person name="Coelho M.A."/>
            <person name="David-Palma M."/>
            <person name="Shea T."/>
            <person name="Bowers K."/>
            <person name="McGinley-Smith S."/>
            <person name="Mohammad A.W."/>
            <person name="Gnirke A."/>
            <person name="Yurkov A.M."/>
            <person name="Nowrousian M."/>
            <person name="Sun S."/>
            <person name="Cuomo C.A."/>
            <person name="Heitman J."/>
        </authorList>
    </citation>
    <scope>NUCLEOTIDE SEQUENCE</scope>
    <source>
        <strain evidence="2">CBS 10117</strain>
    </source>
</reference>
<keyword evidence="3" id="KW-1185">Reference proteome</keyword>
<proteinExistence type="predicted"/>